<reference evidence="1 2" key="1">
    <citation type="submission" date="2016-05" db="EMBL/GenBank/DDBJ databases">
        <title>A degradative enzymes factory behind the ericoid mycorrhizal symbiosis.</title>
        <authorList>
            <consortium name="DOE Joint Genome Institute"/>
            <person name="Martino E."/>
            <person name="Morin E."/>
            <person name="Grelet G."/>
            <person name="Kuo A."/>
            <person name="Kohler A."/>
            <person name="Daghino S."/>
            <person name="Barry K."/>
            <person name="Choi C."/>
            <person name="Cichocki N."/>
            <person name="Clum A."/>
            <person name="Copeland A."/>
            <person name="Hainaut M."/>
            <person name="Haridas S."/>
            <person name="Labutti K."/>
            <person name="Lindquist E."/>
            <person name="Lipzen A."/>
            <person name="Khouja H.-R."/>
            <person name="Murat C."/>
            <person name="Ohm R."/>
            <person name="Olson A."/>
            <person name="Spatafora J."/>
            <person name="Veneault-Fourrey C."/>
            <person name="Henrissat B."/>
            <person name="Grigoriev I."/>
            <person name="Martin F."/>
            <person name="Perotto S."/>
        </authorList>
    </citation>
    <scope>NUCLEOTIDE SEQUENCE [LARGE SCALE GENOMIC DNA]</scope>
    <source>
        <strain evidence="1 2">UAMH 7357</strain>
    </source>
</reference>
<evidence type="ECO:0008006" key="3">
    <source>
        <dbReference type="Google" id="ProtNLM"/>
    </source>
</evidence>
<sequence length="805" mass="90920">MDLPFSNSWNGPFSGVESAAQGQNLEMEAQYVPDGQLATDSGHSMGLPGVTPSFHPTTNVGTDSVLSNADVEGPWQQGFSPFRSSPYQQESIAGLPLASLDQGGFTGSDIPQTNTLLPAEKSGHNNNLQTIATNSKRPVTDWVNIGPMFKNLYHTQGYNLTLEQTASFLACLFGFEATVKKGWPNEGGWPNECGSAADKILKKNKSNAVESITTKTMKRGSKPHRKRPHRRSGNYNPCPTFFERRVCVPHTLEPATYKKHILLLRYTDEFVTGFLDSSPTINKEGTASEESIGNILVAVESNWQSLLNCCQGMFALLRNGKHFVLPKSTEECPLSKREKQKETNLYIRRVIDRIFEGRVLNRLNEMTKDTCTLVLSPFVFSDFWSICQILLALSSQLGSSKGAYVARFLRALRLSVDADHQSIKMVLVDFVKSLEPYFIDDIQQEKGENKMQTRNEGHEKLEAGAQAADIVQQEYQNEGGQTWNEDEETRRQAYLEKKESYRKIRKQKRQQEIKERHFCLAEIKHIIRTTYQCSARAFSSRRSPNDPNVLRLWANYYRHEDSSGLKAGKFLDIYQLAFRKTEELYGPHHEYTISVLSDYATMAYYTCHAKDLASTLANDLWNRTNDVCNTKPIWSAKSRGMAEAASILGLSTCIYHENMYKDSKARRKIRRSLGLHKNKKNRQIWRETLGPPPPPDQASNILICLDRAVKSLALGDWDCRMVSQSMAINLKGLLLNFCRQEEQYQRAARGHVELGNQCLSRIISEADPSRAINLPLVVASTIHPAQLDSRSWPPYVNNNHGRGFV</sequence>
<dbReference type="EMBL" id="KZ613593">
    <property type="protein sequence ID" value="PMD11951.1"/>
    <property type="molecule type" value="Genomic_DNA"/>
</dbReference>
<accession>A0A2J6PD21</accession>
<dbReference type="Proteomes" id="UP000235672">
    <property type="component" value="Unassembled WGS sequence"/>
</dbReference>
<protein>
    <recommendedName>
        <fullName evidence="3">Clr5 domain-containing protein</fullName>
    </recommendedName>
</protein>
<keyword evidence="2" id="KW-1185">Reference proteome</keyword>
<organism evidence="1 2">
    <name type="scientific">Hyaloscypha hepaticicola</name>
    <dbReference type="NCBI Taxonomy" id="2082293"/>
    <lineage>
        <taxon>Eukaryota</taxon>
        <taxon>Fungi</taxon>
        <taxon>Dikarya</taxon>
        <taxon>Ascomycota</taxon>
        <taxon>Pezizomycotina</taxon>
        <taxon>Leotiomycetes</taxon>
        <taxon>Helotiales</taxon>
        <taxon>Hyaloscyphaceae</taxon>
        <taxon>Hyaloscypha</taxon>
    </lineage>
</organism>
<gene>
    <name evidence="1" type="ORF">NA56DRAFT_718196</name>
</gene>
<evidence type="ECO:0000313" key="1">
    <source>
        <dbReference type="EMBL" id="PMD11951.1"/>
    </source>
</evidence>
<dbReference type="AlphaFoldDB" id="A0A2J6PD21"/>
<proteinExistence type="predicted"/>
<name>A0A2J6PD21_9HELO</name>
<dbReference type="OrthoDB" id="5074980at2759"/>
<evidence type="ECO:0000313" key="2">
    <source>
        <dbReference type="Proteomes" id="UP000235672"/>
    </source>
</evidence>